<proteinExistence type="predicted"/>
<dbReference type="Proteomes" id="UP000193355">
    <property type="component" value="Unassembled WGS sequence"/>
</dbReference>
<sequence length="252" mass="27506">MEAMVEMKGIGKSFGSVEALRQVDFRLNPGEVVALLGDNGAGKSTLIKILSGFHSADRGSMMVKGREIDFKAYDVTVARSLGVETVYQERSLGERQPLWRNVFIGRHRLNRWGLIDVKREKMETMELLSSVLGLRGAGLSPDASVETLSGGERQGLAIGRAMHFGADIIVLDEPTTALALSEVGKVLSFIGSIREDGRSCIVISHDLGHVYKVADRFVLMDRGSTVGDYRKGDITPEELMARMIGLNGEVKP</sequence>
<dbReference type="PANTHER" id="PTHR43790:SF8">
    <property type="entry name" value="SUGAR ABC TRANSPORTER ATP-BINDING PROTEIN"/>
    <property type="match status" value="1"/>
</dbReference>
<keyword evidence="5" id="KW-1185">Reference proteome</keyword>
<dbReference type="SMART" id="SM00382">
    <property type="entry name" value="AAA"/>
    <property type="match status" value="1"/>
</dbReference>
<evidence type="ECO:0000256" key="2">
    <source>
        <dbReference type="ARBA" id="ARBA00022840"/>
    </source>
</evidence>
<dbReference type="CDD" id="cd03216">
    <property type="entry name" value="ABC_Carb_Monos_I"/>
    <property type="match status" value="1"/>
</dbReference>
<dbReference type="EMBL" id="FXBB01000002">
    <property type="protein sequence ID" value="SMG13961.1"/>
    <property type="molecule type" value="Genomic_DNA"/>
</dbReference>
<gene>
    <name evidence="4" type="ORF">SAMN06275492_10249</name>
</gene>
<dbReference type="Gene3D" id="3.40.50.300">
    <property type="entry name" value="P-loop containing nucleotide triphosphate hydrolases"/>
    <property type="match status" value="1"/>
</dbReference>
<keyword evidence="2 4" id="KW-0067">ATP-binding</keyword>
<dbReference type="STRING" id="561720.SAMN06275492_10249"/>
<dbReference type="AlphaFoldDB" id="A0A1X7IHR2"/>
<dbReference type="GO" id="GO:0005524">
    <property type="term" value="F:ATP binding"/>
    <property type="evidence" value="ECO:0007669"/>
    <property type="project" value="UniProtKB-KW"/>
</dbReference>
<dbReference type="InterPro" id="IPR003439">
    <property type="entry name" value="ABC_transporter-like_ATP-bd"/>
</dbReference>
<evidence type="ECO:0000259" key="3">
    <source>
        <dbReference type="PROSITE" id="PS50893"/>
    </source>
</evidence>
<keyword evidence="1" id="KW-0547">Nucleotide-binding</keyword>
<name>A0A1X7IHR2_9BACT</name>
<dbReference type="InterPro" id="IPR003593">
    <property type="entry name" value="AAA+_ATPase"/>
</dbReference>
<evidence type="ECO:0000313" key="5">
    <source>
        <dbReference type="Proteomes" id="UP000193355"/>
    </source>
</evidence>
<protein>
    <submittedName>
        <fullName evidence="4">Monosaccharide ABC transporter ATP-binding protein, CUT2 family</fullName>
    </submittedName>
</protein>
<dbReference type="PROSITE" id="PS50893">
    <property type="entry name" value="ABC_TRANSPORTER_2"/>
    <property type="match status" value="1"/>
</dbReference>
<dbReference type="InterPro" id="IPR050107">
    <property type="entry name" value="ABC_carbohydrate_import_ATPase"/>
</dbReference>
<dbReference type="OrthoDB" id="9771863at2"/>
<reference evidence="5" key="1">
    <citation type="submission" date="2017-04" db="EMBL/GenBank/DDBJ databases">
        <authorList>
            <person name="Varghese N."/>
            <person name="Submissions S."/>
        </authorList>
    </citation>
    <scope>NUCLEOTIDE SEQUENCE [LARGE SCALE GENOMIC DNA]</scope>
    <source>
        <strain evidence="5">USBA 82</strain>
    </source>
</reference>
<dbReference type="InterPro" id="IPR027417">
    <property type="entry name" value="P-loop_NTPase"/>
</dbReference>
<accession>A0A1X7IHR2</accession>
<dbReference type="SUPFAM" id="SSF52540">
    <property type="entry name" value="P-loop containing nucleoside triphosphate hydrolases"/>
    <property type="match status" value="1"/>
</dbReference>
<evidence type="ECO:0000256" key="1">
    <source>
        <dbReference type="ARBA" id="ARBA00022741"/>
    </source>
</evidence>
<dbReference type="GO" id="GO:0016887">
    <property type="term" value="F:ATP hydrolysis activity"/>
    <property type="evidence" value="ECO:0007669"/>
    <property type="project" value="InterPro"/>
</dbReference>
<organism evidence="4 5">
    <name type="scientific">Dethiosulfovibrio salsuginis</name>
    <dbReference type="NCBI Taxonomy" id="561720"/>
    <lineage>
        <taxon>Bacteria</taxon>
        <taxon>Thermotogati</taxon>
        <taxon>Synergistota</taxon>
        <taxon>Synergistia</taxon>
        <taxon>Synergistales</taxon>
        <taxon>Dethiosulfovibrionaceae</taxon>
        <taxon>Dethiosulfovibrio</taxon>
    </lineage>
</organism>
<dbReference type="PANTHER" id="PTHR43790">
    <property type="entry name" value="CARBOHYDRATE TRANSPORT ATP-BINDING PROTEIN MG119-RELATED"/>
    <property type="match status" value="1"/>
</dbReference>
<dbReference type="Pfam" id="PF00005">
    <property type="entry name" value="ABC_tran"/>
    <property type="match status" value="1"/>
</dbReference>
<feature type="domain" description="ABC transporter" evidence="3">
    <location>
        <begin position="5"/>
        <end position="247"/>
    </location>
</feature>
<evidence type="ECO:0000313" key="4">
    <source>
        <dbReference type="EMBL" id="SMG13961.1"/>
    </source>
</evidence>